<evidence type="ECO:0000256" key="3">
    <source>
        <dbReference type="ARBA" id="ARBA00010617"/>
    </source>
</evidence>
<evidence type="ECO:0000256" key="6">
    <source>
        <dbReference type="ARBA" id="ARBA00022723"/>
    </source>
</evidence>
<name>A0A8S9GU16_BRACR</name>
<gene>
    <name evidence="13" type="ORF">F2Q70_00020069</name>
</gene>
<dbReference type="Gene3D" id="1.10.630.10">
    <property type="entry name" value="Cytochrome P450"/>
    <property type="match status" value="2"/>
</dbReference>
<accession>A0A8S9GU16</accession>
<evidence type="ECO:0000313" key="13">
    <source>
        <dbReference type="EMBL" id="KAF2548590.1"/>
    </source>
</evidence>
<dbReference type="PANTHER" id="PTHR24282">
    <property type="entry name" value="CYTOCHROME P450 FAMILY MEMBER"/>
    <property type="match status" value="1"/>
</dbReference>
<dbReference type="GO" id="GO:0005506">
    <property type="term" value="F:iron ion binding"/>
    <property type="evidence" value="ECO:0007669"/>
    <property type="project" value="InterPro"/>
</dbReference>
<keyword evidence="10 12" id="KW-0503">Monooxygenase</keyword>
<dbReference type="InterPro" id="IPR001128">
    <property type="entry name" value="Cyt_P450"/>
</dbReference>
<dbReference type="AlphaFoldDB" id="A0A8S9GU16"/>
<dbReference type="GO" id="GO:0004497">
    <property type="term" value="F:monooxygenase activity"/>
    <property type="evidence" value="ECO:0007669"/>
    <property type="project" value="UniProtKB-KW"/>
</dbReference>
<evidence type="ECO:0000256" key="11">
    <source>
        <dbReference type="ARBA" id="ARBA00023136"/>
    </source>
</evidence>
<comment type="caution">
    <text evidence="13">The sequence shown here is derived from an EMBL/GenBank/DDBJ whole genome shotgun (WGS) entry which is preliminary data.</text>
</comment>
<evidence type="ECO:0000256" key="5">
    <source>
        <dbReference type="ARBA" id="ARBA00022692"/>
    </source>
</evidence>
<evidence type="ECO:0000256" key="7">
    <source>
        <dbReference type="ARBA" id="ARBA00022989"/>
    </source>
</evidence>
<dbReference type="InterPro" id="IPR036396">
    <property type="entry name" value="Cyt_P450_sf"/>
</dbReference>
<protein>
    <recommendedName>
        <fullName evidence="14">Cytochrome P450</fullName>
    </recommendedName>
</protein>
<dbReference type="EMBL" id="QGKY02001925">
    <property type="protein sequence ID" value="KAF2548590.1"/>
    <property type="molecule type" value="Genomic_DNA"/>
</dbReference>
<evidence type="ECO:0000256" key="9">
    <source>
        <dbReference type="ARBA" id="ARBA00023004"/>
    </source>
</evidence>
<dbReference type="InterPro" id="IPR050665">
    <property type="entry name" value="Cytochrome_P450_Monooxygen"/>
</dbReference>
<organism evidence="13">
    <name type="scientific">Brassica cretica</name>
    <name type="common">Mustard</name>
    <dbReference type="NCBI Taxonomy" id="69181"/>
    <lineage>
        <taxon>Eukaryota</taxon>
        <taxon>Viridiplantae</taxon>
        <taxon>Streptophyta</taxon>
        <taxon>Embryophyta</taxon>
        <taxon>Tracheophyta</taxon>
        <taxon>Spermatophyta</taxon>
        <taxon>Magnoliopsida</taxon>
        <taxon>eudicotyledons</taxon>
        <taxon>Gunneridae</taxon>
        <taxon>Pentapetalae</taxon>
        <taxon>rosids</taxon>
        <taxon>malvids</taxon>
        <taxon>Brassicales</taxon>
        <taxon>Brassicaceae</taxon>
        <taxon>Brassiceae</taxon>
        <taxon>Brassica</taxon>
    </lineage>
</organism>
<evidence type="ECO:0000256" key="12">
    <source>
        <dbReference type="RuleBase" id="RU000461"/>
    </source>
</evidence>
<evidence type="ECO:0008006" key="14">
    <source>
        <dbReference type="Google" id="ProtNLM"/>
    </source>
</evidence>
<dbReference type="PROSITE" id="PS00086">
    <property type="entry name" value="CYTOCHROME_P450"/>
    <property type="match status" value="1"/>
</dbReference>
<evidence type="ECO:0000256" key="1">
    <source>
        <dbReference type="ARBA" id="ARBA00001971"/>
    </source>
</evidence>
<keyword evidence="5" id="KW-0812">Transmembrane</keyword>
<keyword evidence="8 12" id="KW-0560">Oxidoreductase</keyword>
<evidence type="ECO:0000256" key="2">
    <source>
        <dbReference type="ARBA" id="ARBA00004167"/>
    </source>
</evidence>
<dbReference type="Pfam" id="PF00067">
    <property type="entry name" value="p450"/>
    <property type="match status" value="2"/>
</dbReference>
<keyword evidence="9 12" id="KW-0408">Iron</keyword>
<dbReference type="GO" id="GO:0020037">
    <property type="term" value="F:heme binding"/>
    <property type="evidence" value="ECO:0007669"/>
    <property type="project" value="InterPro"/>
</dbReference>
<dbReference type="InterPro" id="IPR017972">
    <property type="entry name" value="Cyt_P450_CS"/>
</dbReference>
<keyword evidence="11" id="KW-0472">Membrane</keyword>
<keyword evidence="6 12" id="KW-0479">Metal-binding</keyword>
<dbReference type="SUPFAM" id="SSF48264">
    <property type="entry name" value="Cytochrome P450"/>
    <property type="match status" value="2"/>
</dbReference>
<sequence>MIEIIVARKVLLIGVSILILNWVWRAVNWVWLRPKRLEKYLKKQGFSGNSYRILMGDMRESNQMDQVAHSLPLPLTADFLPRMMPFLHHTVLNHGKKCFTWYGPYPNVIVMDPETLREIMSRHELFPKPKIGSHNHVFLSGLLNHEGPNWSKHRSILNPAFRIDNLKSILPAFSSSCKDMLEEWEKLASAKGTVELDSWTYCHDLTRNMLARASFGDSYKDGIKIFEVQQEQIDLGLQAIRSVYIPGSKPPKSGGRPCLWGDDVKQFKPERFVNGVASATKGRLSFLPFSSGPRTCIGQNFSMLQAKLFVAKVLQRFSAELSPSYTHAPFPAATTFPQHGAHLIIRKANLYCSSESVVHAV</sequence>
<reference evidence="13" key="1">
    <citation type="submission" date="2019-12" db="EMBL/GenBank/DDBJ databases">
        <title>Genome sequencing and annotation of Brassica cretica.</title>
        <authorList>
            <person name="Studholme D.J."/>
            <person name="Sarris P.F."/>
        </authorList>
    </citation>
    <scope>NUCLEOTIDE SEQUENCE</scope>
    <source>
        <strain evidence="13">PFS-102/07</strain>
        <tissue evidence="13">Leaf</tissue>
    </source>
</reference>
<evidence type="ECO:0000256" key="10">
    <source>
        <dbReference type="ARBA" id="ARBA00023033"/>
    </source>
</evidence>
<keyword evidence="4 12" id="KW-0349">Heme</keyword>
<evidence type="ECO:0000256" key="8">
    <source>
        <dbReference type="ARBA" id="ARBA00023002"/>
    </source>
</evidence>
<comment type="subcellular location">
    <subcellularLocation>
        <location evidence="2">Membrane</location>
        <topology evidence="2">Single-pass membrane protein</topology>
    </subcellularLocation>
</comment>
<comment type="similarity">
    <text evidence="3 12">Belongs to the cytochrome P450 family.</text>
</comment>
<evidence type="ECO:0000256" key="4">
    <source>
        <dbReference type="ARBA" id="ARBA00022617"/>
    </source>
</evidence>
<dbReference type="GO" id="GO:0016020">
    <property type="term" value="C:membrane"/>
    <property type="evidence" value="ECO:0007669"/>
    <property type="project" value="UniProtKB-SubCell"/>
</dbReference>
<proteinExistence type="inferred from homology"/>
<dbReference type="GO" id="GO:0016705">
    <property type="term" value="F:oxidoreductase activity, acting on paired donors, with incorporation or reduction of molecular oxygen"/>
    <property type="evidence" value="ECO:0007669"/>
    <property type="project" value="InterPro"/>
</dbReference>
<keyword evidence="7" id="KW-1133">Transmembrane helix</keyword>
<comment type="cofactor">
    <cofactor evidence="1">
        <name>heme</name>
        <dbReference type="ChEBI" id="CHEBI:30413"/>
    </cofactor>
</comment>
<dbReference type="PANTHER" id="PTHR24282:SF205">
    <property type="entry name" value="CYTOCHROME P450 MONOOXYGENASE"/>
    <property type="match status" value="1"/>
</dbReference>